<proteinExistence type="predicted"/>
<dbReference type="InterPro" id="IPR013083">
    <property type="entry name" value="Znf_RING/FYVE/PHD"/>
</dbReference>
<reference evidence="9" key="1">
    <citation type="submission" date="2016-06" db="EMBL/GenBank/DDBJ databases">
        <title>Parallel loss of symbiosis genes in relatives of nitrogen-fixing non-legume Parasponia.</title>
        <authorList>
            <person name="Van Velzen R."/>
            <person name="Holmer R."/>
            <person name="Bu F."/>
            <person name="Rutten L."/>
            <person name="Van Zeijl A."/>
            <person name="Liu W."/>
            <person name="Santuari L."/>
            <person name="Cao Q."/>
            <person name="Sharma T."/>
            <person name="Shen D."/>
            <person name="Roswanjaya Y."/>
            <person name="Wardhani T."/>
            <person name="Kalhor M.S."/>
            <person name="Jansen J."/>
            <person name="Van den Hoogen J."/>
            <person name="Gungor B."/>
            <person name="Hartog M."/>
            <person name="Hontelez J."/>
            <person name="Verver J."/>
            <person name="Yang W.-C."/>
            <person name="Schijlen E."/>
            <person name="Repin R."/>
            <person name="Schilthuizen M."/>
            <person name="Schranz E."/>
            <person name="Heidstra R."/>
            <person name="Miyata K."/>
            <person name="Fedorova E."/>
            <person name="Kohlen W."/>
            <person name="Bisseling T."/>
            <person name="Smit S."/>
            <person name="Geurts R."/>
        </authorList>
    </citation>
    <scope>NUCLEOTIDE SEQUENCE [LARGE SCALE GENOMIC DNA]</scope>
    <source>
        <strain evidence="9">cv. WU1-14</strain>
    </source>
</reference>
<feature type="compositionally biased region" description="Basic and acidic residues" evidence="6">
    <location>
        <begin position="304"/>
        <end position="329"/>
    </location>
</feature>
<feature type="region of interest" description="Disordered" evidence="6">
    <location>
        <begin position="1"/>
        <end position="35"/>
    </location>
</feature>
<dbReference type="PANTHER" id="PTHR33304">
    <property type="match status" value="1"/>
</dbReference>
<dbReference type="OrthoDB" id="787137at2759"/>
<dbReference type="Gene3D" id="3.30.40.10">
    <property type="entry name" value="Zinc/RING finger domain, C3HC4 (zinc finger)"/>
    <property type="match status" value="1"/>
</dbReference>
<feature type="region of interest" description="Disordered" evidence="6">
    <location>
        <begin position="1147"/>
        <end position="1180"/>
    </location>
</feature>
<name>A0A2P5DWD5_PARAD</name>
<sequence>MQGPSPDTHHNDSHNNMVSSSLSQNKSIQHSMSHKVHMRGESGACNVCAAPCSSCMHFNRSLMASKTDEFSDETCRVNVATQYSVNVSDASSSFKTKPCDSLHQTRTTSETSNLMSVTYSHDSLSENADSKAALRPSDDALDIELPPLSSATTTGELGISPKPVSASHPRGSANKLEDSKVIEAHDDDVSCVSRANDAHVAVANSSRNTDRKNLTCSSASVRSLGSEESRKRRESKLSEMPSSKDADASSSSPKVQSLYPLGALSKVAAAADDVSCQKSVAQTDVPTEVLPKLEAEISNDGQESADKNLKCSGQGERDDKSSECDEREPPSMPGDESDESDIVEHDVKVCDICGDAGREDMLAICSRCSDGAEHTYCMRKMLRKVPGSNWMCEECKFAEEINSRKQEVEGKRMSKASLSAQVSSKRLAENIEVAPAAKRQALEISLGSPKSSSPSRVAALSRDCSFKNLDRERLRPVQQTSSGKQSADDVLEIPRSPVSGPRRQTYKGTLFKSNSFNASNSKPKVRLVDEVVPENQKAGKEHVYLDTKERSGRLIGKSMSFKSAIPGRSDSKVKMLSPRFAQAVDLKGLKQAKERTAFERKSLSKLDRPLVSSTTSSTVSTPKADQASRVESSLLSFANNNQDSKTYDIDLHLKIAVGVSSASGVCNSATEQKPNPNISKDETLSSCSLTTDKPSNSVDGTMQDGLARSQEITHQTEKIKDSSVRPRLTVLTSSRSTFCQKCKEIGHSAEFCPIGSSQASGVDSSGPRSSREETRKGSKLKDAIHAALLRKPEIHRRKRVDQFDDFTTSITDLNSEVACQDQAVVLNKSKNTISSEGMREMPLAILGSSTTDSMHTAVSKMMHHAVPTIDSEFSIKVEDSEAVVPSVARSTAHAQATSPQLLKMPTIPEYEYIWQGCFEVQRSGGSLDLCGGIQAHLSTCASPRVLEVACKFPPKLFLSEVPRLSAWPTQFYDGGAKDDNIALYFFAKDLESYERNYKGLLDGMIKNDLALKGNLDGVELLIFPSNQLPENSQRWNMLFFFWGVFRARRVHCSDSSKLHVTNYSMMSVDKCAPNAVMTLSDNLCSPKCIDEESYRSSSAGLASNASDQACTGFNGDCNDEKISEPICLDAKANAILRDSRGDFKCTSNVSMHGKRERNPPENGLGTERKPSVAVTGANSSKIDEKMQLQCDTSVDRKDFSSSKIFQSSNEDEGLRGLVCEEKFLDGRVGATISTGDYRASDGTNRGGDQYKPEIELKGDDGYMNGEVALRRDLSSKGVECCPSTERKRPYIDLSDRTPTASNGASQNIPWNGVNNMLVDGENFGKRRRTGPIDMYGCSTLNCRDSPGGGVSSKPKDLGPCLSAEEKRCVEACDEKVITEDLGTTERRFFPVDPRQGNSSVPWKSLAAEVDDDRTHDGFPNLELALGAETKPQNKGIMPLFVGLVDKKNNPDKPPDKAVDVKEDDVSSSLSLSLSFPFPDKEQPVKPVSKSEQLRPDRHHVNTSLLLFGGFSEK</sequence>
<protein>
    <submittedName>
        <fullName evidence="8">Zinc finger, FYVE/PHD-type</fullName>
    </submittedName>
</protein>
<dbReference type="SUPFAM" id="SSF57903">
    <property type="entry name" value="FYVE/PHD zinc finger"/>
    <property type="match status" value="1"/>
</dbReference>
<evidence type="ECO:0000256" key="3">
    <source>
        <dbReference type="ARBA" id="ARBA00022833"/>
    </source>
</evidence>
<evidence type="ECO:0000259" key="7">
    <source>
        <dbReference type="Pfam" id="PF23121"/>
    </source>
</evidence>
<dbReference type="Proteomes" id="UP000237105">
    <property type="component" value="Unassembled WGS sequence"/>
</dbReference>
<keyword evidence="4" id="KW-0805">Transcription regulation</keyword>
<dbReference type="PANTHER" id="PTHR33304:SF9">
    <property type="entry name" value="RING_FYVE_PHD ZINC FINGER SUPERFAMILY PROTEIN"/>
    <property type="match status" value="1"/>
</dbReference>
<dbReference type="Pfam" id="PF23121">
    <property type="entry name" value="SPOC_AIPP2"/>
    <property type="match status" value="1"/>
</dbReference>
<dbReference type="InterPro" id="IPR011011">
    <property type="entry name" value="Znf_FYVE_PHD"/>
</dbReference>
<dbReference type="GO" id="GO:0140566">
    <property type="term" value="F:histone reader activity"/>
    <property type="evidence" value="ECO:0007669"/>
    <property type="project" value="InterPro"/>
</dbReference>
<keyword evidence="1" id="KW-0479">Metal-binding</keyword>
<organism evidence="8 9">
    <name type="scientific">Parasponia andersonii</name>
    <name type="common">Sponia andersonii</name>
    <dbReference type="NCBI Taxonomy" id="3476"/>
    <lineage>
        <taxon>Eukaryota</taxon>
        <taxon>Viridiplantae</taxon>
        <taxon>Streptophyta</taxon>
        <taxon>Embryophyta</taxon>
        <taxon>Tracheophyta</taxon>
        <taxon>Spermatophyta</taxon>
        <taxon>Magnoliopsida</taxon>
        <taxon>eudicotyledons</taxon>
        <taxon>Gunneridae</taxon>
        <taxon>Pentapetalae</taxon>
        <taxon>rosids</taxon>
        <taxon>fabids</taxon>
        <taxon>Rosales</taxon>
        <taxon>Cannabaceae</taxon>
        <taxon>Parasponia</taxon>
    </lineage>
</organism>
<dbReference type="GO" id="GO:0034244">
    <property type="term" value="P:negative regulation of transcription elongation by RNA polymerase II"/>
    <property type="evidence" value="ECO:0007669"/>
    <property type="project" value="InterPro"/>
</dbReference>
<evidence type="ECO:0000313" key="9">
    <source>
        <dbReference type="Proteomes" id="UP000237105"/>
    </source>
</evidence>
<keyword evidence="5" id="KW-0804">Transcription</keyword>
<feature type="region of interest" description="Disordered" evidence="6">
    <location>
        <begin position="666"/>
        <end position="700"/>
    </location>
</feature>
<feature type="compositionally biased region" description="Low complexity" evidence="6">
    <location>
        <begin position="611"/>
        <end position="621"/>
    </location>
</feature>
<gene>
    <name evidence="8" type="ORF">PanWU01x14_027390</name>
</gene>
<dbReference type="EMBL" id="JXTB01000013">
    <property type="protein sequence ID" value="PON77578.1"/>
    <property type="molecule type" value="Genomic_DNA"/>
</dbReference>
<accession>A0A2P5DWD5</accession>
<keyword evidence="9" id="KW-1185">Reference proteome</keyword>
<feature type="region of interest" description="Disordered" evidence="6">
    <location>
        <begin position="143"/>
        <end position="180"/>
    </location>
</feature>
<evidence type="ECO:0000256" key="6">
    <source>
        <dbReference type="SAM" id="MobiDB-lite"/>
    </source>
</evidence>
<dbReference type="InterPro" id="IPR049914">
    <property type="entry name" value="PHD1-3/5-6"/>
</dbReference>
<evidence type="ECO:0000256" key="5">
    <source>
        <dbReference type="ARBA" id="ARBA00023163"/>
    </source>
</evidence>
<feature type="region of interest" description="Disordered" evidence="6">
    <location>
        <begin position="1470"/>
        <end position="1496"/>
    </location>
</feature>
<evidence type="ECO:0000313" key="8">
    <source>
        <dbReference type="EMBL" id="PON77578.1"/>
    </source>
</evidence>
<feature type="compositionally biased region" description="Basic and acidic residues" evidence="6">
    <location>
        <begin position="225"/>
        <end position="247"/>
    </location>
</feature>
<feature type="compositionally biased region" description="Basic and acidic residues" evidence="6">
    <location>
        <begin position="769"/>
        <end position="780"/>
    </location>
</feature>
<evidence type="ECO:0000256" key="1">
    <source>
        <dbReference type="ARBA" id="ARBA00022723"/>
    </source>
</evidence>
<dbReference type="GO" id="GO:0008270">
    <property type="term" value="F:zinc ion binding"/>
    <property type="evidence" value="ECO:0007669"/>
    <property type="project" value="UniProtKB-KW"/>
</dbReference>
<dbReference type="InterPro" id="IPR056280">
    <property type="entry name" value="AIPP2-like_SPOC"/>
</dbReference>
<feature type="compositionally biased region" description="Polar residues" evidence="6">
    <location>
        <begin position="14"/>
        <end position="31"/>
    </location>
</feature>
<evidence type="ECO:0000256" key="2">
    <source>
        <dbReference type="ARBA" id="ARBA00022771"/>
    </source>
</evidence>
<keyword evidence="2" id="KW-0863">Zinc-finger</keyword>
<feature type="region of interest" description="Disordered" evidence="6">
    <location>
        <begin position="607"/>
        <end position="629"/>
    </location>
</feature>
<feature type="compositionally biased region" description="Polar residues" evidence="6">
    <location>
        <begin position="756"/>
        <end position="768"/>
    </location>
</feature>
<dbReference type="STRING" id="3476.A0A2P5DWD5"/>
<feature type="domain" description="AIPP2-like SPOC-like" evidence="7">
    <location>
        <begin position="914"/>
        <end position="1045"/>
    </location>
</feature>
<feature type="region of interest" description="Disordered" evidence="6">
    <location>
        <begin position="296"/>
        <end position="341"/>
    </location>
</feature>
<keyword evidence="3" id="KW-0862">Zinc</keyword>
<feature type="region of interest" description="Disordered" evidence="6">
    <location>
        <begin position="202"/>
        <end position="255"/>
    </location>
</feature>
<feature type="region of interest" description="Disordered" evidence="6">
    <location>
        <begin position="471"/>
        <end position="506"/>
    </location>
</feature>
<evidence type="ECO:0000256" key="4">
    <source>
        <dbReference type="ARBA" id="ARBA00023015"/>
    </source>
</evidence>
<comment type="caution">
    <text evidence="8">The sequence shown here is derived from an EMBL/GenBank/DDBJ whole genome shotgun (WGS) entry which is preliminary data.</text>
</comment>
<feature type="compositionally biased region" description="Polar residues" evidence="6">
    <location>
        <begin position="214"/>
        <end position="223"/>
    </location>
</feature>
<feature type="region of interest" description="Disordered" evidence="6">
    <location>
        <begin position="756"/>
        <end position="780"/>
    </location>
</feature>